<reference evidence="2 3" key="1">
    <citation type="submission" date="2018-05" db="EMBL/GenBank/DDBJ databases">
        <title>Amnibacterium sp. M8JJ-5, whole genome shotgun sequence.</title>
        <authorList>
            <person name="Tuo L."/>
        </authorList>
    </citation>
    <scope>NUCLEOTIDE SEQUENCE [LARGE SCALE GENOMIC DNA]</scope>
    <source>
        <strain evidence="2 3">M8JJ-5</strain>
    </source>
</reference>
<dbReference type="GO" id="GO:0036088">
    <property type="term" value="P:D-serine catabolic process"/>
    <property type="evidence" value="ECO:0007669"/>
    <property type="project" value="TreeGrafter"/>
</dbReference>
<dbReference type="AlphaFoldDB" id="A0A2V1HMQ3"/>
<dbReference type="GO" id="GO:0008721">
    <property type="term" value="F:D-serine ammonia-lyase activity"/>
    <property type="evidence" value="ECO:0007669"/>
    <property type="project" value="TreeGrafter"/>
</dbReference>
<sequence>MSHGVPPLRRPGVQPWNDPAAYWGGITRAVAGIDAPVGVIELNALAHNAYDMLDRADGVPIRVASKSIRVRSVLDAVLALPGYAGVLAFTLAEAIWLSATIDDVVVGYPTADRSAIAALAADPVAASRVTLMVDSVEHLDFIDSVVAPSQRETLRVAIELDASYDSRLLGRLGVWRSPVHTAEQAEQLAGRIVARPGFALVGMMAYESQIAGLQDSPPGAGLRGVIVRDMQRRSFAEIRDRRTAAVLAVRAVADLEFVNGGGTGSLHLTRTDSSVTDIAAGSGLLAGHTFDGFAAFQPAPAASWGLSVVRKPTNDRATVLGGGWIASGPPGPDRLPRVVWPEGLTMAKHEQAGEVQTPLAGEAAFSLGVGDRVWFRHAKSGELSERIEAFHLVDGDTVVDVVPTYRGEGKAFL</sequence>
<dbReference type="EMBL" id="QEOP01000002">
    <property type="protein sequence ID" value="PVZ93701.1"/>
    <property type="molecule type" value="Genomic_DNA"/>
</dbReference>
<dbReference type="SUPFAM" id="SSF51419">
    <property type="entry name" value="PLP-binding barrel"/>
    <property type="match status" value="1"/>
</dbReference>
<name>A0A2V1HMQ3_9MICO</name>
<organism evidence="2 3">
    <name type="scientific">Amnibacterium flavum</name>
    <dbReference type="NCBI Taxonomy" id="2173173"/>
    <lineage>
        <taxon>Bacteria</taxon>
        <taxon>Bacillati</taxon>
        <taxon>Actinomycetota</taxon>
        <taxon>Actinomycetes</taxon>
        <taxon>Micrococcales</taxon>
        <taxon>Microbacteriaceae</taxon>
        <taxon>Amnibacterium</taxon>
    </lineage>
</organism>
<dbReference type="InterPro" id="IPR029066">
    <property type="entry name" value="PLP-binding_barrel"/>
</dbReference>
<comment type="caution">
    <text evidence="2">The sequence shown here is derived from an EMBL/GenBank/DDBJ whole genome shotgun (WGS) entry which is preliminary data.</text>
</comment>
<dbReference type="Pfam" id="PF01168">
    <property type="entry name" value="Ala_racemase_N"/>
    <property type="match status" value="1"/>
</dbReference>
<dbReference type="PANTHER" id="PTHR28004:SF2">
    <property type="entry name" value="D-SERINE DEHYDRATASE"/>
    <property type="match status" value="1"/>
</dbReference>
<keyword evidence="3" id="KW-1185">Reference proteome</keyword>
<dbReference type="Gene3D" id="3.20.20.10">
    <property type="entry name" value="Alanine racemase"/>
    <property type="match status" value="1"/>
</dbReference>
<dbReference type="RefSeq" id="WP_116756215.1">
    <property type="nucleotide sequence ID" value="NZ_JBHUEX010000001.1"/>
</dbReference>
<gene>
    <name evidence="2" type="ORF">DDQ50_07820</name>
</gene>
<dbReference type="InterPro" id="IPR051466">
    <property type="entry name" value="D-amino_acid_metab_enzyme"/>
</dbReference>
<dbReference type="Proteomes" id="UP000244893">
    <property type="component" value="Unassembled WGS sequence"/>
</dbReference>
<accession>A0A2V1HMQ3</accession>
<dbReference type="PANTHER" id="PTHR28004">
    <property type="entry name" value="ZGC:162816-RELATED"/>
    <property type="match status" value="1"/>
</dbReference>
<dbReference type="OrthoDB" id="2445260at2"/>
<evidence type="ECO:0000259" key="1">
    <source>
        <dbReference type="Pfam" id="PF01168"/>
    </source>
</evidence>
<dbReference type="InterPro" id="IPR001608">
    <property type="entry name" value="Ala_racemase_N"/>
</dbReference>
<protein>
    <submittedName>
        <fullName evidence="2">Alanine racemase</fullName>
    </submittedName>
</protein>
<evidence type="ECO:0000313" key="2">
    <source>
        <dbReference type="EMBL" id="PVZ93701.1"/>
    </source>
</evidence>
<evidence type="ECO:0000313" key="3">
    <source>
        <dbReference type="Proteomes" id="UP000244893"/>
    </source>
</evidence>
<feature type="domain" description="Alanine racemase N-terminal" evidence="1">
    <location>
        <begin position="40"/>
        <end position="210"/>
    </location>
</feature>
<proteinExistence type="predicted"/>